<dbReference type="Gene3D" id="3.40.630.30">
    <property type="match status" value="1"/>
</dbReference>
<keyword evidence="3" id="KW-1185">Reference proteome</keyword>
<evidence type="ECO:0000313" key="3">
    <source>
        <dbReference type="Proteomes" id="UP001157439"/>
    </source>
</evidence>
<comment type="caution">
    <text evidence="2">The sequence shown here is derived from an EMBL/GenBank/DDBJ whole genome shotgun (WGS) entry which is preliminary data.</text>
</comment>
<dbReference type="EMBL" id="BSPO01000001">
    <property type="protein sequence ID" value="GLS82031.1"/>
    <property type="molecule type" value="Genomic_DNA"/>
</dbReference>
<dbReference type="InterPro" id="IPR040448">
    <property type="entry name" value="PanZ_GNAT"/>
</dbReference>
<evidence type="ECO:0000313" key="2">
    <source>
        <dbReference type="EMBL" id="GLS82031.1"/>
    </source>
</evidence>
<dbReference type="Proteomes" id="UP001157439">
    <property type="component" value="Unassembled WGS sequence"/>
</dbReference>
<dbReference type="RefSeq" id="WP_095497605.1">
    <property type="nucleotide sequence ID" value="NZ_BSPO01000001.1"/>
</dbReference>
<feature type="domain" description="PanZ acetyltransferase (GNAT)" evidence="1">
    <location>
        <begin position="2"/>
        <end position="115"/>
    </location>
</feature>
<dbReference type="SUPFAM" id="SSF55729">
    <property type="entry name" value="Acyl-CoA N-acyltransferases (Nat)"/>
    <property type="match status" value="1"/>
</dbReference>
<dbReference type="AlphaFoldDB" id="A0AA37TUK8"/>
<name>A0AA37TUK8_9GAMM</name>
<evidence type="ECO:0000259" key="1">
    <source>
        <dbReference type="Pfam" id="PF12568"/>
    </source>
</evidence>
<organism evidence="2 3">
    <name type="scientific">Paraferrimonas haliotis</name>
    <dbReference type="NCBI Taxonomy" id="2013866"/>
    <lineage>
        <taxon>Bacteria</taxon>
        <taxon>Pseudomonadati</taxon>
        <taxon>Pseudomonadota</taxon>
        <taxon>Gammaproteobacteria</taxon>
        <taxon>Alteromonadales</taxon>
        <taxon>Ferrimonadaceae</taxon>
        <taxon>Paraferrimonas</taxon>
    </lineage>
</organism>
<accession>A0AA37TUK8</accession>
<dbReference type="InterPro" id="IPR016181">
    <property type="entry name" value="Acyl_CoA_acyltransferase"/>
</dbReference>
<protein>
    <recommendedName>
        <fullName evidence="1">PanZ acetyltransferase (GNAT) domain-containing protein</fullName>
    </recommendedName>
</protein>
<reference evidence="2 3" key="1">
    <citation type="journal article" date="2014" name="Int. J. Syst. Evol. Microbiol.">
        <title>Complete genome sequence of Corynebacterium casei LMG S-19264T (=DSM 44701T), isolated from a smear-ripened cheese.</title>
        <authorList>
            <consortium name="US DOE Joint Genome Institute (JGI-PGF)"/>
            <person name="Walter F."/>
            <person name="Albersmeier A."/>
            <person name="Kalinowski J."/>
            <person name="Ruckert C."/>
        </authorList>
    </citation>
    <scope>NUCLEOTIDE SEQUENCE [LARGE SCALE GENOMIC DNA]</scope>
    <source>
        <strain evidence="2 3">NBRC 112785</strain>
    </source>
</reference>
<proteinExistence type="predicted"/>
<gene>
    <name evidence="2" type="ORF">GCM10007894_00080</name>
</gene>
<sequence>MRLTVSQVVQTSPQLESDLQKVCQDNEQTQRLLDSINTGKLFCSTFNDRHIGAVAISAQGMVTSLVIGQPNRRRGIGSDLITQTCKLLKGELPQLSVDLAYLPTEQHLAMQNFLRHNKFIQNGLLWHRKVTV</sequence>
<dbReference type="Pfam" id="PF12568">
    <property type="entry name" value="PanZ"/>
    <property type="match status" value="1"/>
</dbReference>